<dbReference type="InterPro" id="IPR035093">
    <property type="entry name" value="RelE/ParE_toxin_dom_sf"/>
</dbReference>
<evidence type="ECO:0000313" key="2">
    <source>
        <dbReference type="Proteomes" id="UP000184251"/>
    </source>
</evidence>
<dbReference type="Gene3D" id="3.30.2310.20">
    <property type="entry name" value="RelE-like"/>
    <property type="match status" value="1"/>
</dbReference>
<evidence type="ECO:0000313" key="1">
    <source>
        <dbReference type="EMBL" id="SHE62101.1"/>
    </source>
</evidence>
<dbReference type="RefSeq" id="WP_073269856.1">
    <property type="nucleotide sequence ID" value="NZ_FQTU01000004.1"/>
</dbReference>
<dbReference type="AlphaFoldDB" id="A0A1M4UZC9"/>
<dbReference type="Proteomes" id="UP000184251">
    <property type="component" value="Unassembled WGS sequence"/>
</dbReference>
<protein>
    <submittedName>
        <fullName evidence="1">mRNA interferase RelE/StbE</fullName>
    </submittedName>
</protein>
<keyword evidence="2" id="KW-1185">Reference proteome</keyword>
<dbReference type="SUPFAM" id="SSF143011">
    <property type="entry name" value="RelE-like"/>
    <property type="match status" value="1"/>
</dbReference>
<sequence>MSEWQVEYTEDANDDLKDLDGSQRLLVLKAIKKVSKNPLPYTEGVYGKPLVNHNTSKLAGYQKIKLKDAGIRVVYSIVRDDKKMRIIIISIRDDEKVYKMAQDRIK</sequence>
<reference evidence="1 2" key="1">
    <citation type="submission" date="2016-11" db="EMBL/GenBank/DDBJ databases">
        <authorList>
            <person name="Jaros S."/>
            <person name="Januszkiewicz K."/>
            <person name="Wedrychowicz H."/>
        </authorList>
    </citation>
    <scope>NUCLEOTIDE SEQUENCE [LARGE SCALE GENOMIC DNA]</scope>
    <source>
        <strain evidence="1 2">DSM 14828</strain>
    </source>
</reference>
<name>A0A1M4UZC9_9FIRM</name>
<accession>A0A1M4UZC9</accession>
<dbReference type="EMBL" id="FQTU01000004">
    <property type="protein sequence ID" value="SHE62101.1"/>
    <property type="molecule type" value="Genomic_DNA"/>
</dbReference>
<dbReference type="OrthoDB" id="362883at2"/>
<organism evidence="1 2">
    <name type="scientific">Alkalibacter saccharofermentans DSM 14828</name>
    <dbReference type="NCBI Taxonomy" id="1120975"/>
    <lineage>
        <taxon>Bacteria</taxon>
        <taxon>Bacillati</taxon>
        <taxon>Bacillota</taxon>
        <taxon>Clostridia</taxon>
        <taxon>Eubacteriales</taxon>
        <taxon>Eubacteriaceae</taxon>
        <taxon>Alkalibacter</taxon>
    </lineage>
</organism>
<proteinExistence type="predicted"/>
<gene>
    <name evidence="1" type="ORF">SAMN02746064_00869</name>
</gene>